<feature type="chain" id="PRO_5043030326" description="Bee-milk protein" evidence="6">
    <location>
        <begin position="18"/>
        <end position="436"/>
    </location>
</feature>
<dbReference type="Gene3D" id="2.120.10.30">
    <property type="entry name" value="TolB, C-terminal domain"/>
    <property type="match status" value="1"/>
</dbReference>
<organism evidence="7 8">
    <name type="scientific">Aquatica leii</name>
    <dbReference type="NCBI Taxonomy" id="1421715"/>
    <lineage>
        <taxon>Eukaryota</taxon>
        <taxon>Metazoa</taxon>
        <taxon>Ecdysozoa</taxon>
        <taxon>Arthropoda</taxon>
        <taxon>Hexapoda</taxon>
        <taxon>Insecta</taxon>
        <taxon>Pterygota</taxon>
        <taxon>Neoptera</taxon>
        <taxon>Endopterygota</taxon>
        <taxon>Coleoptera</taxon>
        <taxon>Polyphaga</taxon>
        <taxon>Elateriformia</taxon>
        <taxon>Elateroidea</taxon>
        <taxon>Lampyridae</taxon>
        <taxon>Luciolinae</taxon>
        <taxon>Aquatica</taxon>
    </lineage>
</organism>
<dbReference type="Pfam" id="PF03022">
    <property type="entry name" value="MRJP"/>
    <property type="match status" value="1"/>
</dbReference>
<feature type="signal peptide" evidence="6">
    <location>
        <begin position="1"/>
        <end position="17"/>
    </location>
</feature>
<dbReference type="InterPro" id="IPR011042">
    <property type="entry name" value="6-blade_b-propeller_TolB-like"/>
</dbReference>
<comment type="caution">
    <text evidence="7">The sequence shown here is derived from an EMBL/GenBank/DDBJ whole genome shotgun (WGS) entry which is preliminary data.</text>
</comment>
<dbReference type="PRINTS" id="PR01366">
    <property type="entry name" value="ROYALJELLY"/>
</dbReference>
<dbReference type="AlphaFoldDB" id="A0AAN7S7B7"/>
<proteinExistence type="inferred from homology"/>
<reference evidence="8" key="1">
    <citation type="submission" date="2023-01" db="EMBL/GenBank/DDBJ databases">
        <title>Key to firefly adult light organ development and bioluminescence: homeobox transcription factors regulate luciferase expression and transportation to peroxisome.</title>
        <authorList>
            <person name="Fu X."/>
        </authorList>
    </citation>
    <scope>NUCLEOTIDE SEQUENCE [LARGE SCALE GENOMIC DNA]</scope>
</reference>
<evidence type="ECO:0000256" key="6">
    <source>
        <dbReference type="SAM" id="SignalP"/>
    </source>
</evidence>
<dbReference type="GO" id="GO:0005576">
    <property type="term" value="C:extracellular region"/>
    <property type="evidence" value="ECO:0007669"/>
    <property type="project" value="UniProtKB-SubCell"/>
</dbReference>
<dbReference type="PANTHER" id="PTHR10009">
    <property type="entry name" value="PROTEIN YELLOW-RELATED"/>
    <property type="match status" value="1"/>
</dbReference>
<dbReference type="InterPro" id="IPR011044">
    <property type="entry name" value="Quino_amine_DH_bsu"/>
</dbReference>
<evidence type="ECO:0000256" key="5">
    <source>
        <dbReference type="ARBA" id="ARBA00023180"/>
    </source>
</evidence>
<dbReference type="SUPFAM" id="SSF50969">
    <property type="entry name" value="YVTN repeat-like/Quinoprotein amine dehydrogenase"/>
    <property type="match status" value="1"/>
</dbReference>
<dbReference type="Proteomes" id="UP001353858">
    <property type="component" value="Unassembled WGS sequence"/>
</dbReference>
<evidence type="ECO:0000256" key="4">
    <source>
        <dbReference type="ARBA" id="ARBA00022729"/>
    </source>
</evidence>
<evidence type="ECO:0000256" key="3">
    <source>
        <dbReference type="ARBA" id="ARBA00022525"/>
    </source>
</evidence>
<dbReference type="EMBL" id="JARPUR010000006">
    <property type="protein sequence ID" value="KAK4874681.1"/>
    <property type="molecule type" value="Genomic_DNA"/>
</dbReference>
<comment type="subcellular location">
    <subcellularLocation>
        <location evidence="1">Secreted</location>
    </subcellularLocation>
</comment>
<name>A0AAN7S7B7_9COLE</name>
<gene>
    <name evidence="7" type="ORF">RN001_014041</name>
</gene>
<evidence type="ECO:0000313" key="7">
    <source>
        <dbReference type="EMBL" id="KAK4874681.1"/>
    </source>
</evidence>
<dbReference type="PANTHER" id="PTHR10009:SF7">
    <property type="entry name" value="GH10609P-RELATED"/>
    <property type="match status" value="1"/>
</dbReference>
<comment type="similarity">
    <text evidence="2">Belongs to the major royal jelly protein family.</text>
</comment>
<keyword evidence="5" id="KW-0325">Glycoprotein</keyword>
<evidence type="ECO:0000313" key="8">
    <source>
        <dbReference type="Proteomes" id="UP001353858"/>
    </source>
</evidence>
<evidence type="ECO:0000256" key="1">
    <source>
        <dbReference type="ARBA" id="ARBA00004613"/>
    </source>
</evidence>
<evidence type="ECO:0000256" key="2">
    <source>
        <dbReference type="ARBA" id="ARBA00009127"/>
    </source>
</evidence>
<protein>
    <recommendedName>
        <fullName evidence="9">Bee-milk protein</fullName>
    </recommendedName>
</protein>
<accession>A0AAN7S7B7</accession>
<keyword evidence="3" id="KW-0964">Secreted</keyword>
<dbReference type="InterPro" id="IPR017996">
    <property type="entry name" value="MRJP/yellow-related"/>
</dbReference>
<keyword evidence="4 6" id="KW-0732">Signal</keyword>
<keyword evidence="8" id="KW-1185">Reference proteome</keyword>
<sequence>MKSGFVCFVLSVQLVVASVPLIHPVFEWINTEFDYPSLEARQDAINSGEFIERVSRPSDIDVYYDENEEPKYFLTFPRTGRGTPVTLGTMTDKILNDSPVIAPYPSWEWHQNLNQCSQKRIVSVFRIKIDECQRLWVLDTGVIIGTPLRCPPQILAFDLKTNTLIHQYEIPASQVQSTSVFNLPVVDVRDSKTCKGTFVYAADTRGFGLIVHDVDNKASWRITDKTMHANSDFGTLCIDGSRYEIMDGIQGMALSPHQKEKDRVLFYHALASNSEQYVWTSQIRNRTAFLTTTSPNPDIFHMYCGRRDTQSFPMVINKHGIAYFGLSDYTSFNCWNTRAPYRKRNIHELYKNPVTLQYINGLKLITRRNGDEEIWLINSRLRRVVSGPSNSTEINFRVQMGEVKAFEDKCYQSWSSMECVGEFNNCRSCYNCVVND</sequence>
<evidence type="ECO:0008006" key="9">
    <source>
        <dbReference type="Google" id="ProtNLM"/>
    </source>
</evidence>